<accession>A0A9D1S3E7</accession>
<reference evidence="3" key="1">
    <citation type="submission" date="2020-10" db="EMBL/GenBank/DDBJ databases">
        <authorList>
            <person name="Gilroy R."/>
        </authorList>
    </citation>
    <scope>NUCLEOTIDE SEQUENCE</scope>
    <source>
        <strain evidence="3">ChiGjej1B1-22543</strain>
    </source>
</reference>
<feature type="region of interest" description="Disordered" evidence="1">
    <location>
        <begin position="30"/>
        <end position="58"/>
    </location>
</feature>
<protein>
    <submittedName>
        <fullName evidence="3">Uncharacterized protein</fullName>
    </submittedName>
</protein>
<sequence length="625" mass="67385">MNKNRHSSKLLLILPLSALGLIACGGNGVSSSQPSTGSNSQESSSLPDGGSSSTNPAVQYPSIQEVMRGLSDKKNYTFTMEDGIFDMTTDMYFTEKAYYVDYKDATLESAVPFGYAEDADGSVFQFTLNGDQVTPGEYLRSNSGDVIKDLWANAIISFADFNIGALPSTPTEDNVYPITDDANKTLFALLAGYGDAFVLPYVTVTAEVISEDAFKVIIHFAPDNEQYTGDCVCTVADIGTTKIPGIDEYLAEGGKGTQDTDQTLLDVLQKLKSDGNYTIESTSPSTHYVDTVTADYYYSDNKSNPASSKGYINLGEHAYNFTMPDGKVQVGSEITYTSSTSKSFWDNVSSIHNLSTLNLSDFAVEETADGLKLTNNVSVLNSFYNLVHSTSFFPSVNVSTDYLLFTSVSETALSFTLHIEAEADFAVTITNIGTTRNETIESFIEENKNFDKNDISGLTDAVNSLASGNYTIALDNKFSAFANDLASVGSLNIAVSSDDYFITNLTDDKDSYGYKMIDGTLSKYAYEEGQQIVVDTFEGTMEDNDVFLTLKDIDFAGLDITHNIGGTYTLKGTDGLTAIANLLTLPTGTFTTYLSSLTLSVDGEAIAISGTTSFYGSFTATIQAA</sequence>
<dbReference type="EMBL" id="DVMV01000019">
    <property type="protein sequence ID" value="HIU45247.1"/>
    <property type="molecule type" value="Genomic_DNA"/>
</dbReference>
<reference evidence="3" key="2">
    <citation type="journal article" date="2021" name="PeerJ">
        <title>Extensive microbial diversity within the chicken gut microbiome revealed by metagenomics and culture.</title>
        <authorList>
            <person name="Gilroy R."/>
            <person name="Ravi A."/>
            <person name="Getino M."/>
            <person name="Pursley I."/>
            <person name="Horton D.L."/>
            <person name="Alikhan N.F."/>
            <person name="Baker D."/>
            <person name="Gharbi K."/>
            <person name="Hall N."/>
            <person name="Watson M."/>
            <person name="Adriaenssens E.M."/>
            <person name="Foster-Nyarko E."/>
            <person name="Jarju S."/>
            <person name="Secka A."/>
            <person name="Antonio M."/>
            <person name="Oren A."/>
            <person name="Chaudhuri R.R."/>
            <person name="La Ragione R."/>
            <person name="Hildebrand F."/>
            <person name="Pallen M.J."/>
        </authorList>
    </citation>
    <scope>NUCLEOTIDE SEQUENCE</scope>
    <source>
        <strain evidence="3">ChiGjej1B1-22543</strain>
    </source>
</reference>
<dbReference type="PROSITE" id="PS51257">
    <property type="entry name" value="PROKAR_LIPOPROTEIN"/>
    <property type="match status" value="1"/>
</dbReference>
<organism evidence="3 4">
    <name type="scientific">Candidatus Alloenteromonas pullicola</name>
    <dbReference type="NCBI Taxonomy" id="2840784"/>
    <lineage>
        <taxon>Bacteria</taxon>
        <taxon>Bacillati</taxon>
        <taxon>Bacillota</taxon>
        <taxon>Bacillota incertae sedis</taxon>
        <taxon>Candidatus Alloenteromonas</taxon>
    </lineage>
</organism>
<comment type="caution">
    <text evidence="3">The sequence shown here is derived from an EMBL/GenBank/DDBJ whole genome shotgun (WGS) entry which is preliminary data.</text>
</comment>
<evidence type="ECO:0000313" key="4">
    <source>
        <dbReference type="Proteomes" id="UP000824070"/>
    </source>
</evidence>
<dbReference type="AlphaFoldDB" id="A0A9D1S3E7"/>
<evidence type="ECO:0000256" key="1">
    <source>
        <dbReference type="SAM" id="MobiDB-lite"/>
    </source>
</evidence>
<keyword evidence="2" id="KW-0732">Signal</keyword>
<name>A0A9D1S3E7_9FIRM</name>
<proteinExistence type="predicted"/>
<feature type="chain" id="PRO_5039652753" evidence="2">
    <location>
        <begin position="26"/>
        <end position="625"/>
    </location>
</feature>
<evidence type="ECO:0000256" key="2">
    <source>
        <dbReference type="SAM" id="SignalP"/>
    </source>
</evidence>
<dbReference type="Proteomes" id="UP000824070">
    <property type="component" value="Unassembled WGS sequence"/>
</dbReference>
<gene>
    <name evidence="3" type="ORF">IAC52_02990</name>
</gene>
<evidence type="ECO:0000313" key="3">
    <source>
        <dbReference type="EMBL" id="HIU45247.1"/>
    </source>
</evidence>
<feature type="signal peptide" evidence="2">
    <location>
        <begin position="1"/>
        <end position="25"/>
    </location>
</feature>
<feature type="compositionally biased region" description="Low complexity" evidence="1">
    <location>
        <begin position="30"/>
        <end position="53"/>
    </location>
</feature>